<dbReference type="RefSeq" id="WP_088255083.1">
    <property type="nucleotide sequence ID" value="NZ_NIDE01000005.1"/>
</dbReference>
<keyword evidence="7" id="KW-1185">Reference proteome</keyword>
<dbReference type="PANTHER" id="PTHR34142:SF1">
    <property type="entry name" value="GLYCOSIDE HYDROLASE FAMILY 5 DOMAIN-CONTAINING PROTEIN"/>
    <property type="match status" value="1"/>
</dbReference>
<dbReference type="GO" id="GO:0009251">
    <property type="term" value="P:glucan catabolic process"/>
    <property type="evidence" value="ECO:0007669"/>
    <property type="project" value="TreeGrafter"/>
</dbReference>
<evidence type="ECO:0000259" key="5">
    <source>
        <dbReference type="Pfam" id="PF00150"/>
    </source>
</evidence>
<dbReference type="Proteomes" id="UP000214646">
    <property type="component" value="Unassembled WGS sequence"/>
</dbReference>
<feature type="chain" id="PRO_5013166587" evidence="4">
    <location>
        <begin position="26"/>
        <end position="374"/>
    </location>
</feature>
<evidence type="ECO:0000256" key="2">
    <source>
        <dbReference type="ARBA" id="ARBA00023295"/>
    </source>
</evidence>
<dbReference type="AlphaFoldDB" id="A0A225DK53"/>
<protein>
    <submittedName>
        <fullName evidence="6">Endoglucanase, glycosyl hydrolase family 5</fullName>
    </submittedName>
</protein>
<dbReference type="GO" id="GO:0004553">
    <property type="term" value="F:hydrolase activity, hydrolyzing O-glycosyl compounds"/>
    <property type="evidence" value="ECO:0007669"/>
    <property type="project" value="InterPro"/>
</dbReference>
<feature type="domain" description="Glycoside hydrolase family 5" evidence="5">
    <location>
        <begin position="47"/>
        <end position="336"/>
    </location>
</feature>
<evidence type="ECO:0000313" key="6">
    <source>
        <dbReference type="EMBL" id="OWK41850.1"/>
    </source>
</evidence>
<keyword evidence="1 3" id="KW-0378">Hydrolase</keyword>
<dbReference type="InterPro" id="IPR018087">
    <property type="entry name" value="Glyco_hydro_5_CS"/>
</dbReference>
<dbReference type="OrthoDB" id="9800475at2"/>
<evidence type="ECO:0000256" key="4">
    <source>
        <dbReference type="SAM" id="SignalP"/>
    </source>
</evidence>
<gene>
    <name evidence="6" type="ORF">FRUB_03928</name>
</gene>
<dbReference type="InterPro" id="IPR017853">
    <property type="entry name" value="GH"/>
</dbReference>
<organism evidence="6 7">
    <name type="scientific">Fimbriiglobus ruber</name>
    <dbReference type="NCBI Taxonomy" id="1908690"/>
    <lineage>
        <taxon>Bacteria</taxon>
        <taxon>Pseudomonadati</taxon>
        <taxon>Planctomycetota</taxon>
        <taxon>Planctomycetia</taxon>
        <taxon>Gemmatales</taxon>
        <taxon>Gemmataceae</taxon>
        <taxon>Fimbriiglobus</taxon>
    </lineage>
</organism>
<dbReference type="PANTHER" id="PTHR34142">
    <property type="entry name" value="ENDO-BETA-1,4-GLUCANASE A"/>
    <property type="match status" value="1"/>
</dbReference>
<dbReference type="PROSITE" id="PS00659">
    <property type="entry name" value="GLYCOSYL_HYDROL_F5"/>
    <property type="match status" value="1"/>
</dbReference>
<accession>A0A225DK53</accession>
<evidence type="ECO:0000256" key="3">
    <source>
        <dbReference type="RuleBase" id="RU361153"/>
    </source>
</evidence>
<dbReference type="SUPFAM" id="SSF51445">
    <property type="entry name" value="(Trans)glycosidases"/>
    <property type="match status" value="1"/>
</dbReference>
<sequence length="374" mass="41780">MAALGLAAFLSAAMSAVVCPGEVMAGPGQKAGSQMPLPLKVDKTHVVNSRGERVRLRGVNAPDLAWSSDGEGHRVIKAMEVALNDWHANIIRLPLSLDRWFGKAPHQKDGGKSYRVVVHQAVELCASHRSYIILDLHETHVGEWGKNLGYHCMPDRTSLDFWKEVAETYKNHPAVIFDLFNEPNHVSWEVWQHGGKVNETLKDKSEHEYETAGMQAMLDTVRATGAKNVVIVGGLNFASDLSWFKKGNRLDDRGGNGMLYAFHWYGVKGESMAQRVVGIEKVVKSLPVIVSEFGSGLRESDKRFTPEAHEQAEQWLRQVLQVLEDGQCNWVAWSMHSGAFPCLITDSKFTPSPWFGSWVQKALLGKLPRYEKPR</sequence>
<comment type="similarity">
    <text evidence="3">Belongs to the glycosyl hydrolase 5 (cellulase A) family.</text>
</comment>
<feature type="signal peptide" evidence="4">
    <location>
        <begin position="1"/>
        <end position="25"/>
    </location>
</feature>
<dbReference type="Pfam" id="PF00150">
    <property type="entry name" value="Cellulase"/>
    <property type="match status" value="1"/>
</dbReference>
<name>A0A225DK53_9BACT</name>
<dbReference type="Gene3D" id="3.20.20.80">
    <property type="entry name" value="Glycosidases"/>
    <property type="match status" value="1"/>
</dbReference>
<keyword evidence="4" id="KW-0732">Signal</keyword>
<keyword evidence="2 3" id="KW-0326">Glycosidase</keyword>
<dbReference type="EMBL" id="NIDE01000005">
    <property type="protein sequence ID" value="OWK41850.1"/>
    <property type="molecule type" value="Genomic_DNA"/>
</dbReference>
<proteinExistence type="inferred from homology"/>
<reference evidence="7" key="1">
    <citation type="submission" date="2017-06" db="EMBL/GenBank/DDBJ databases">
        <title>Genome analysis of Fimbriiglobus ruber SP5, the first member of the order Planctomycetales with confirmed chitinolytic capability.</title>
        <authorList>
            <person name="Ravin N.V."/>
            <person name="Rakitin A.L."/>
            <person name="Ivanova A.A."/>
            <person name="Beletsky A.V."/>
            <person name="Kulichevskaya I.S."/>
            <person name="Mardanov A.V."/>
            <person name="Dedysh S.N."/>
        </authorList>
    </citation>
    <scope>NUCLEOTIDE SEQUENCE [LARGE SCALE GENOMIC DNA]</scope>
    <source>
        <strain evidence="7">SP5</strain>
    </source>
</reference>
<evidence type="ECO:0000256" key="1">
    <source>
        <dbReference type="ARBA" id="ARBA00022801"/>
    </source>
</evidence>
<evidence type="ECO:0000313" key="7">
    <source>
        <dbReference type="Proteomes" id="UP000214646"/>
    </source>
</evidence>
<comment type="caution">
    <text evidence="6">The sequence shown here is derived from an EMBL/GenBank/DDBJ whole genome shotgun (WGS) entry which is preliminary data.</text>
</comment>
<dbReference type="InterPro" id="IPR001547">
    <property type="entry name" value="Glyco_hydro_5"/>
</dbReference>